<dbReference type="AlphaFoldDB" id="A0A9Y2AI10"/>
<organism evidence="2 3">
    <name type="scientific">Selenobaculum gibii</name>
    <dbReference type="NCBI Taxonomy" id="3054208"/>
    <lineage>
        <taxon>Bacteria</taxon>
        <taxon>Bacillati</taxon>
        <taxon>Bacillota</taxon>
        <taxon>Negativicutes</taxon>
        <taxon>Selenomonadales</taxon>
        <taxon>Selenomonadaceae</taxon>
        <taxon>Selenobaculum</taxon>
    </lineage>
</organism>
<keyword evidence="1" id="KW-0812">Transmembrane</keyword>
<gene>
    <name evidence="2" type="ORF">P3F81_07590</name>
</gene>
<dbReference type="RefSeq" id="WP_147669900.1">
    <property type="nucleotide sequence ID" value="NZ_CP120678.1"/>
</dbReference>
<evidence type="ECO:0000313" key="3">
    <source>
        <dbReference type="Proteomes" id="UP001243623"/>
    </source>
</evidence>
<keyword evidence="1" id="KW-0472">Membrane</keyword>
<feature type="transmembrane region" description="Helical" evidence="1">
    <location>
        <begin position="6"/>
        <end position="28"/>
    </location>
</feature>
<protein>
    <submittedName>
        <fullName evidence="2">Uncharacterized protein</fullName>
    </submittedName>
</protein>
<dbReference type="EMBL" id="CP120678">
    <property type="protein sequence ID" value="WIW69780.1"/>
    <property type="molecule type" value="Genomic_DNA"/>
</dbReference>
<sequence>MLKNTFDFKIVLGMVIFIIFVSVGILTAEMQLNKLTLNQPIIEEEAKKYYDLVEENTLDIYLEGNRYMEQIIEKVKPY</sequence>
<keyword evidence="3" id="KW-1185">Reference proteome</keyword>
<proteinExistence type="predicted"/>
<name>A0A9Y2AI10_9FIRM</name>
<accession>A0A9Y2AI10</accession>
<keyword evidence="1" id="KW-1133">Transmembrane helix</keyword>
<dbReference type="Proteomes" id="UP001243623">
    <property type="component" value="Chromosome"/>
</dbReference>
<reference evidence="2" key="1">
    <citation type="submission" date="2023-03" db="EMBL/GenBank/DDBJ databases">
        <title>Selenobaculum gbiensis gen. nov. sp. nov., a new bacterium isolated from the gut microbiota of IBD patient.</title>
        <authorList>
            <person name="Yeo S."/>
            <person name="Park H."/>
            <person name="Huh C.S."/>
        </authorList>
    </citation>
    <scope>NUCLEOTIDE SEQUENCE</scope>
    <source>
        <strain evidence="2">ICN-92133</strain>
    </source>
</reference>
<evidence type="ECO:0000256" key="1">
    <source>
        <dbReference type="SAM" id="Phobius"/>
    </source>
</evidence>
<dbReference type="KEGG" id="sgbi:P3F81_07590"/>
<evidence type="ECO:0000313" key="2">
    <source>
        <dbReference type="EMBL" id="WIW69780.1"/>
    </source>
</evidence>